<reference evidence="1 2" key="1">
    <citation type="journal article" date="2024" name="Plant Biotechnol. J.">
        <title>Genome and CRISPR/Cas9 system of a widespread forest tree (Populus alba) in the world.</title>
        <authorList>
            <person name="Liu Y.J."/>
            <person name="Jiang P.F."/>
            <person name="Han X.M."/>
            <person name="Li X.Y."/>
            <person name="Wang H.M."/>
            <person name="Wang Y.J."/>
            <person name="Wang X.X."/>
            <person name="Zeng Q.Y."/>
        </authorList>
    </citation>
    <scope>NUCLEOTIDE SEQUENCE [LARGE SCALE GENOMIC DNA]</scope>
    <source>
        <strain evidence="2">cv. PAL-ZL1</strain>
    </source>
</reference>
<evidence type="ECO:0000313" key="1">
    <source>
        <dbReference type="EMBL" id="KAL3578534.1"/>
    </source>
</evidence>
<dbReference type="EMBL" id="RCHU02000010">
    <property type="protein sequence ID" value="KAL3578534.1"/>
    <property type="molecule type" value="Genomic_DNA"/>
</dbReference>
<dbReference type="Proteomes" id="UP000309997">
    <property type="component" value="Unassembled WGS sequence"/>
</dbReference>
<protein>
    <submittedName>
        <fullName evidence="1">Uncharacterized protein</fullName>
    </submittedName>
</protein>
<proteinExistence type="predicted"/>
<organism evidence="1 2">
    <name type="scientific">Populus alba</name>
    <name type="common">White poplar</name>
    <dbReference type="NCBI Taxonomy" id="43335"/>
    <lineage>
        <taxon>Eukaryota</taxon>
        <taxon>Viridiplantae</taxon>
        <taxon>Streptophyta</taxon>
        <taxon>Embryophyta</taxon>
        <taxon>Tracheophyta</taxon>
        <taxon>Spermatophyta</taxon>
        <taxon>Magnoliopsida</taxon>
        <taxon>eudicotyledons</taxon>
        <taxon>Gunneridae</taxon>
        <taxon>Pentapetalae</taxon>
        <taxon>rosids</taxon>
        <taxon>fabids</taxon>
        <taxon>Malpighiales</taxon>
        <taxon>Salicaceae</taxon>
        <taxon>Saliceae</taxon>
        <taxon>Populus</taxon>
    </lineage>
</organism>
<name>A0ACC4BJ03_POPAL</name>
<keyword evidence="2" id="KW-1185">Reference proteome</keyword>
<gene>
    <name evidence="1" type="ORF">D5086_020038</name>
</gene>
<evidence type="ECO:0000313" key="2">
    <source>
        <dbReference type="Proteomes" id="UP000309997"/>
    </source>
</evidence>
<sequence>MEDAQNRGTLNAKFQPKSKTLESEKKAGSRICPCDIHGYPSGVRKSKYSPPLLIMDAEEQRKTTIHTRQSK</sequence>
<comment type="caution">
    <text evidence="1">The sequence shown here is derived from an EMBL/GenBank/DDBJ whole genome shotgun (WGS) entry which is preliminary data.</text>
</comment>
<accession>A0ACC4BJ03</accession>